<keyword evidence="2" id="KW-1185">Reference proteome</keyword>
<organism evidence="1 2">
    <name type="scientific">Ignelater luminosus</name>
    <name type="common">Cucubano</name>
    <name type="synonym">Pyrophorus luminosus</name>
    <dbReference type="NCBI Taxonomy" id="2038154"/>
    <lineage>
        <taxon>Eukaryota</taxon>
        <taxon>Metazoa</taxon>
        <taxon>Ecdysozoa</taxon>
        <taxon>Arthropoda</taxon>
        <taxon>Hexapoda</taxon>
        <taxon>Insecta</taxon>
        <taxon>Pterygota</taxon>
        <taxon>Neoptera</taxon>
        <taxon>Endopterygota</taxon>
        <taxon>Coleoptera</taxon>
        <taxon>Polyphaga</taxon>
        <taxon>Elateriformia</taxon>
        <taxon>Elateroidea</taxon>
        <taxon>Elateridae</taxon>
        <taxon>Agrypninae</taxon>
        <taxon>Pyrophorini</taxon>
        <taxon>Ignelater</taxon>
    </lineage>
</organism>
<evidence type="ECO:0000313" key="2">
    <source>
        <dbReference type="Proteomes" id="UP000801492"/>
    </source>
</evidence>
<dbReference type="AlphaFoldDB" id="A0A8K0G9M8"/>
<accession>A0A8K0G9M8</accession>
<dbReference type="Gene3D" id="3.60.10.10">
    <property type="entry name" value="Endonuclease/exonuclease/phosphatase"/>
    <property type="match status" value="1"/>
</dbReference>
<evidence type="ECO:0000313" key="1">
    <source>
        <dbReference type="EMBL" id="KAF2890458.1"/>
    </source>
</evidence>
<dbReference type="InterPro" id="IPR036691">
    <property type="entry name" value="Endo/exonu/phosph_ase_sf"/>
</dbReference>
<dbReference type="Proteomes" id="UP000801492">
    <property type="component" value="Unassembled WGS sequence"/>
</dbReference>
<name>A0A8K0G9M8_IGNLU</name>
<protein>
    <submittedName>
        <fullName evidence="1">Uncharacterized protein</fullName>
    </submittedName>
</protein>
<reference evidence="1" key="1">
    <citation type="submission" date="2019-08" db="EMBL/GenBank/DDBJ databases">
        <title>The genome of the North American firefly Photinus pyralis.</title>
        <authorList>
            <consortium name="Photinus pyralis genome working group"/>
            <person name="Fallon T.R."/>
            <person name="Sander Lower S.E."/>
            <person name="Weng J.-K."/>
        </authorList>
    </citation>
    <scope>NUCLEOTIDE SEQUENCE</scope>
    <source>
        <strain evidence="1">TRF0915ILg1</strain>
        <tissue evidence="1">Whole body</tissue>
    </source>
</reference>
<dbReference type="EMBL" id="VTPC01052068">
    <property type="protein sequence ID" value="KAF2890458.1"/>
    <property type="molecule type" value="Genomic_DNA"/>
</dbReference>
<sequence length="275" mass="30952">MVMGDLNGKVGSNHATYEEVVGRYSECPSVLSRNAKSFLDLCVANDLTVANMFYTHKKIQQYIKSSEKKNDKSIVDYILNVRVRRGMQLGTDHYFLEVKLKMFGWREGGKVANRNRKKRPVNGEPKFKINYYKLRSSKVREEFVQAVEQEITNQAEALGETGLAKIWEAFKAGTLGSRGAGADTIPETKPLVMLDTVPEPFSEGELDTALKKMKTGKAVGHDHISSEIVKYLGLKGRGMMLRIGDLTLAQKKLADDWKVSIVVPIFKKGGWERLY</sequence>
<proteinExistence type="predicted"/>
<comment type="caution">
    <text evidence="1">The sequence shown here is derived from an EMBL/GenBank/DDBJ whole genome shotgun (WGS) entry which is preliminary data.</text>
</comment>
<dbReference type="OrthoDB" id="418748at2759"/>
<gene>
    <name evidence="1" type="ORF">ILUMI_15715</name>
</gene>